<comment type="caution">
    <text evidence="7">The sequence shown here is derived from an EMBL/GenBank/DDBJ whole genome shotgun (WGS) entry which is preliminary data.</text>
</comment>
<dbReference type="SUPFAM" id="SSF54373">
    <property type="entry name" value="FAD-linked reductases, C-terminal domain"/>
    <property type="match status" value="3"/>
</dbReference>
<dbReference type="SUPFAM" id="SSF51905">
    <property type="entry name" value="FAD/NAD(P)-binding domain"/>
    <property type="match status" value="2"/>
</dbReference>
<dbReference type="Gene3D" id="3.30.560.10">
    <property type="entry name" value="Glucose Oxidase, domain 3"/>
    <property type="match status" value="3"/>
</dbReference>
<gene>
    <name evidence="7" type="ORF">MVEN_00822400</name>
</gene>
<evidence type="ECO:0000256" key="5">
    <source>
        <dbReference type="SAM" id="SignalP"/>
    </source>
</evidence>
<keyword evidence="8" id="KW-1185">Reference proteome</keyword>
<protein>
    <submittedName>
        <fullName evidence="7">Choline dehydrogenase, mitochondrial</fullName>
    </submittedName>
</protein>
<dbReference type="InterPro" id="IPR012132">
    <property type="entry name" value="GMC_OxRdtase"/>
</dbReference>
<evidence type="ECO:0000256" key="3">
    <source>
        <dbReference type="ARBA" id="ARBA00022630"/>
    </source>
</evidence>
<feature type="domain" description="Glucose-methanol-choline oxidoreductase N-terminal" evidence="6">
    <location>
        <begin position="301"/>
        <end position="315"/>
    </location>
</feature>
<evidence type="ECO:0000256" key="1">
    <source>
        <dbReference type="ARBA" id="ARBA00001974"/>
    </source>
</evidence>
<dbReference type="PROSITE" id="PS00624">
    <property type="entry name" value="GMC_OXRED_2"/>
    <property type="match status" value="2"/>
</dbReference>
<evidence type="ECO:0000313" key="7">
    <source>
        <dbReference type="EMBL" id="KAF7357764.1"/>
    </source>
</evidence>
<organism evidence="7 8">
    <name type="scientific">Mycena venus</name>
    <dbReference type="NCBI Taxonomy" id="2733690"/>
    <lineage>
        <taxon>Eukaryota</taxon>
        <taxon>Fungi</taxon>
        <taxon>Dikarya</taxon>
        <taxon>Basidiomycota</taxon>
        <taxon>Agaricomycotina</taxon>
        <taxon>Agaricomycetes</taxon>
        <taxon>Agaricomycetidae</taxon>
        <taxon>Agaricales</taxon>
        <taxon>Marasmiineae</taxon>
        <taxon>Mycenaceae</taxon>
        <taxon>Mycena</taxon>
    </lineage>
</organism>
<dbReference type="OrthoDB" id="269227at2759"/>
<keyword evidence="4" id="KW-0274">FAD</keyword>
<dbReference type="GO" id="GO:0016614">
    <property type="term" value="F:oxidoreductase activity, acting on CH-OH group of donors"/>
    <property type="evidence" value="ECO:0007669"/>
    <property type="project" value="InterPro"/>
</dbReference>
<dbReference type="InterPro" id="IPR036188">
    <property type="entry name" value="FAD/NAD-bd_sf"/>
</dbReference>
<dbReference type="EMBL" id="JACAZI010000006">
    <property type="protein sequence ID" value="KAF7357764.1"/>
    <property type="molecule type" value="Genomic_DNA"/>
</dbReference>
<dbReference type="InterPro" id="IPR000172">
    <property type="entry name" value="GMC_OxRdtase_N"/>
</dbReference>
<evidence type="ECO:0000313" key="8">
    <source>
        <dbReference type="Proteomes" id="UP000620124"/>
    </source>
</evidence>
<feature type="signal peptide" evidence="5">
    <location>
        <begin position="1"/>
        <end position="19"/>
    </location>
</feature>
<evidence type="ECO:0000259" key="6">
    <source>
        <dbReference type="PROSITE" id="PS00624"/>
    </source>
</evidence>
<dbReference type="GO" id="GO:0050660">
    <property type="term" value="F:flavin adenine dinucleotide binding"/>
    <property type="evidence" value="ECO:0007669"/>
    <property type="project" value="InterPro"/>
</dbReference>
<feature type="chain" id="PRO_5034707653" evidence="5">
    <location>
        <begin position="20"/>
        <end position="1239"/>
    </location>
</feature>
<name>A0A8H6YEZ9_9AGAR</name>
<keyword evidence="3" id="KW-0285">Flavoprotein</keyword>
<evidence type="ECO:0000256" key="4">
    <source>
        <dbReference type="ARBA" id="ARBA00022827"/>
    </source>
</evidence>
<evidence type="ECO:0000256" key="2">
    <source>
        <dbReference type="ARBA" id="ARBA00010790"/>
    </source>
</evidence>
<comment type="similarity">
    <text evidence="2">Belongs to the GMC oxidoreductase family.</text>
</comment>
<dbReference type="Pfam" id="PF05199">
    <property type="entry name" value="GMC_oxred_C"/>
    <property type="match status" value="3"/>
</dbReference>
<sequence length="1239" mass="133257">MIWSRSMLILTLGITLCSSAILGNFADLNKLNLEFDFIVVGGGTAGNVVANRLSENPNHSVLVLEAGGSNADVLDIIVPFFAPRATPNTPQDWNYTTTRQAALNSRSIAYPRGFVLGGSSSVNYMVYTRGSKEDYDRWATVTGDSGWSWNKLIPYMRKNERFIPPSDHHNTTGQFNPAVHGFNGINTVSLPGFPTPIDSRVIEATTQLAEYPFNVDMNSGYQLGIGWEQHTIKNGSKSSSATSYLAPQFVARPNLYVLLHARVTRILQATSNTFRTVEFVQDIGGKMFTLTAKKEIILSAGSVGTPNILLHSGIGNSSTLTSLGIKPIHNLPSVGQNLTDHSLLFVSFLVNSTDTWETAKRNSTLAAAQLAQWNTSRTGPLVDGPAHQLGWFRIPDNSSIFEKFPDPAAGPNTSHYELIFVNGMFGTPPPTGNFMSIAPAVASPASRGSVTINSSNPFADPIIDPNLLGSEVDFFIMREALKSAFRFAAAPAWRDYIISPLGVNSTSTDVELDDYIRENARSVSHPSGTAKMSPKGATWGVVDPDLSVKGPLVNNPPTHIGWLRVPDNSSIFERFPDPAAGTNTAHYGYLYSNGFLGMTPPTGNYLGITSAVVSPTSLNPNLLASEVDLFIMYYAVRSALRFGASKLWADYVIALPVVMNNTSTDDELNEYIRQNAGPVFHPVGAAGVSPFGSKFGVVDPDLSVKGLTGPRIIDLSGMAAAHIIEERGGTAGNVVANRLSENPNHSVLVLEAGGSNADVLDIIVPFFSPRATPNTPQDWNYTTTPQAALNSRSIAYPRGFVLGGSSSVNYLAYTRGSKEDYDRWATVTGDSGWSWNKLIPYMRKNERFIPPSDHHNTTGQFNPAVHGFNGINTVSLQGFPTPIDSRVIEATTQLAEYPFNVDMNSGYQLGIGTAVLVVNSGLFATADETDISTGKKFTLTAKKEVILSAGSVGTPNILLHSGIGNSSTLTSLGIKPVHNLPSVGQNLTDHSLLYVSFLVNSTDTWETAERNSTLAAAQLAQWNTSRTGPLVDPPTNQLGWFRIPDNSSIFEKFPDPAAGPNTSHYELIFGNGMFSAPPPTGNFMSIIPAVVSPASRGSVTINSGNPFADPIIDPNLLGSEVDFFIMREALKSAFRFAAAPAWKNYIISPFGVNSTSTDAELDNYIRENTESVFHPSGTAKMSPKGATWGVADPDLNVKGLSGLRIVDLSVAPFIPAAHTQAAAYIIGERAADLIKAAWS</sequence>
<dbReference type="AlphaFoldDB" id="A0A8H6YEZ9"/>
<proteinExistence type="inferred from homology"/>
<feature type="domain" description="Glucose-methanol-choline oxidoreductase N-terminal" evidence="6">
    <location>
        <begin position="950"/>
        <end position="964"/>
    </location>
</feature>
<dbReference type="InterPro" id="IPR007867">
    <property type="entry name" value="GMC_OxRtase_C"/>
</dbReference>
<dbReference type="PANTHER" id="PTHR11552:SF147">
    <property type="entry name" value="CHOLINE DEHYDROGENASE, MITOCHONDRIAL"/>
    <property type="match status" value="1"/>
</dbReference>
<keyword evidence="5" id="KW-0732">Signal</keyword>
<dbReference type="PANTHER" id="PTHR11552">
    <property type="entry name" value="GLUCOSE-METHANOL-CHOLINE GMC OXIDOREDUCTASE"/>
    <property type="match status" value="1"/>
</dbReference>
<reference evidence="7" key="1">
    <citation type="submission" date="2020-05" db="EMBL/GenBank/DDBJ databases">
        <title>Mycena genomes resolve the evolution of fungal bioluminescence.</title>
        <authorList>
            <person name="Tsai I.J."/>
        </authorList>
    </citation>
    <scope>NUCLEOTIDE SEQUENCE</scope>
    <source>
        <strain evidence="7">CCC161011</strain>
    </source>
</reference>
<comment type="cofactor">
    <cofactor evidence="1">
        <name>FAD</name>
        <dbReference type="ChEBI" id="CHEBI:57692"/>
    </cofactor>
</comment>
<accession>A0A8H6YEZ9</accession>
<dbReference type="Gene3D" id="3.50.50.60">
    <property type="entry name" value="FAD/NAD(P)-binding domain"/>
    <property type="match status" value="2"/>
</dbReference>
<dbReference type="Pfam" id="PF00732">
    <property type="entry name" value="GMC_oxred_N"/>
    <property type="match status" value="3"/>
</dbReference>
<dbReference type="Proteomes" id="UP000620124">
    <property type="component" value="Unassembled WGS sequence"/>
</dbReference>